<keyword evidence="3" id="KW-0812">Transmembrane</keyword>
<comment type="similarity">
    <text evidence="1">Belongs to the GerABKA family.</text>
</comment>
<dbReference type="OrthoDB" id="1726708at2"/>
<protein>
    <recommendedName>
        <fullName evidence="6">Spore germination protein</fullName>
    </recommendedName>
</protein>
<dbReference type="Proteomes" id="UP000282311">
    <property type="component" value="Unassembled WGS sequence"/>
</dbReference>
<keyword evidence="2 3" id="KW-0472">Membrane</keyword>
<accession>A0A3B0BDB7</accession>
<name>A0A3B0BDB7_9BACL</name>
<dbReference type="EMBL" id="RBAH01000033">
    <property type="protein sequence ID" value="RKN70047.1"/>
    <property type="molecule type" value="Genomic_DNA"/>
</dbReference>
<dbReference type="AlphaFoldDB" id="A0A3B0BDB7"/>
<dbReference type="PANTHER" id="PTHR22550">
    <property type="entry name" value="SPORE GERMINATION PROTEIN"/>
    <property type="match status" value="1"/>
</dbReference>
<feature type="transmembrane region" description="Helical" evidence="3">
    <location>
        <begin position="118"/>
        <end position="137"/>
    </location>
</feature>
<evidence type="ECO:0000256" key="1">
    <source>
        <dbReference type="ARBA" id="ARBA00005278"/>
    </source>
</evidence>
<feature type="transmembrane region" description="Helical" evidence="3">
    <location>
        <begin position="196"/>
        <end position="221"/>
    </location>
</feature>
<evidence type="ECO:0000313" key="5">
    <source>
        <dbReference type="Proteomes" id="UP000282311"/>
    </source>
</evidence>
<keyword evidence="3" id="KW-1133">Transmembrane helix</keyword>
<dbReference type="PANTHER" id="PTHR22550:SF5">
    <property type="entry name" value="LEUCINE ZIPPER PROTEIN 4"/>
    <property type="match status" value="1"/>
</dbReference>
<evidence type="ECO:0000256" key="2">
    <source>
        <dbReference type="ARBA" id="ARBA00023136"/>
    </source>
</evidence>
<evidence type="ECO:0008006" key="6">
    <source>
        <dbReference type="Google" id="ProtNLM"/>
    </source>
</evidence>
<dbReference type="GO" id="GO:0009847">
    <property type="term" value="P:spore germination"/>
    <property type="evidence" value="ECO:0007669"/>
    <property type="project" value="InterPro"/>
</dbReference>
<evidence type="ECO:0000313" key="4">
    <source>
        <dbReference type="EMBL" id="RKN70047.1"/>
    </source>
</evidence>
<dbReference type="InterPro" id="IPR004995">
    <property type="entry name" value="Spore_Ger"/>
</dbReference>
<sequence length="233" mass="25433">MKTRTDVALVYMTGIADELLVRQTLDQLAAIKIDRVLEGEYVEELLNAKRQLTIFPTLYNTDRPDSVAAGVMDGKIAVFIDGTPFVLLLPALFADFIQSAEDYYQASFYSSLIRILRYGSLFICMMAPAIYIALTTYHQDMFPTVLLLSLSAQREGVPFPAFIEALIMEITFEILREAGIRMPRAIGQAVSIVGTLVIGQAAVEAGIVSAVMVIVVAITAISRTGCRLVADGA</sequence>
<comment type="caution">
    <text evidence="4">The sequence shown here is derived from an EMBL/GenBank/DDBJ whole genome shotgun (WGS) entry which is preliminary data.</text>
</comment>
<reference evidence="4 5" key="1">
    <citation type="journal article" date="2007" name="Int. J. Syst. Evol. Microbiol.">
        <title>Paenibacillus ginsengarvi sp. nov., isolated from soil from ginseng cultivation.</title>
        <authorList>
            <person name="Yoon M.H."/>
            <person name="Ten L.N."/>
            <person name="Im W.T."/>
        </authorList>
    </citation>
    <scope>NUCLEOTIDE SEQUENCE [LARGE SCALE GENOMIC DNA]</scope>
    <source>
        <strain evidence="4 5">KCTC 13059</strain>
    </source>
</reference>
<proteinExistence type="inferred from homology"/>
<keyword evidence="5" id="KW-1185">Reference proteome</keyword>
<evidence type="ECO:0000256" key="3">
    <source>
        <dbReference type="SAM" id="Phobius"/>
    </source>
</evidence>
<gene>
    <name evidence="4" type="ORF">D7M11_30960</name>
</gene>
<organism evidence="4 5">
    <name type="scientific">Paenibacillus ginsengarvi</name>
    <dbReference type="NCBI Taxonomy" id="400777"/>
    <lineage>
        <taxon>Bacteria</taxon>
        <taxon>Bacillati</taxon>
        <taxon>Bacillota</taxon>
        <taxon>Bacilli</taxon>
        <taxon>Bacillales</taxon>
        <taxon>Paenibacillaceae</taxon>
        <taxon>Paenibacillus</taxon>
    </lineage>
</organism>
<dbReference type="InterPro" id="IPR050768">
    <property type="entry name" value="UPF0353/GerABKA_families"/>
</dbReference>
<dbReference type="GO" id="GO:0016020">
    <property type="term" value="C:membrane"/>
    <property type="evidence" value="ECO:0007669"/>
    <property type="project" value="InterPro"/>
</dbReference>
<dbReference type="Pfam" id="PF03323">
    <property type="entry name" value="GerA"/>
    <property type="match status" value="1"/>
</dbReference>